<dbReference type="InterPro" id="IPR000834">
    <property type="entry name" value="Peptidase_M14"/>
</dbReference>
<keyword evidence="4" id="KW-0378">Hydrolase</keyword>
<evidence type="ECO:0000256" key="1">
    <source>
        <dbReference type="ARBA" id="ARBA00001947"/>
    </source>
</evidence>
<feature type="signal peptide" evidence="7">
    <location>
        <begin position="1"/>
        <end position="18"/>
    </location>
</feature>
<dbReference type="SUPFAM" id="SSF52317">
    <property type="entry name" value="Class I glutamine amidotransferase-like"/>
    <property type="match status" value="1"/>
</dbReference>
<evidence type="ECO:0000256" key="3">
    <source>
        <dbReference type="ARBA" id="ARBA00022670"/>
    </source>
</evidence>
<keyword evidence="10" id="KW-1185">Reference proteome</keyword>
<dbReference type="CDD" id="cd06238">
    <property type="entry name" value="M14-like"/>
    <property type="match status" value="1"/>
</dbReference>
<dbReference type="InterPro" id="IPR029062">
    <property type="entry name" value="Class_I_gatase-like"/>
</dbReference>
<dbReference type="OrthoDB" id="9758209at2"/>
<keyword evidence="9" id="KW-0121">Carboxypeptidase</keyword>
<dbReference type="STRING" id="1492898.SY85_07155"/>
<dbReference type="GO" id="GO:0008270">
    <property type="term" value="F:zinc ion binding"/>
    <property type="evidence" value="ECO:0007669"/>
    <property type="project" value="InterPro"/>
</dbReference>
<reference evidence="9 10" key="2">
    <citation type="journal article" date="2016" name="Int. J. Syst. Evol. Microbiol.">
        <title>Flavisolibacter tropicus sp. nov., isolated from tropical soil.</title>
        <authorList>
            <person name="Lee J.J."/>
            <person name="Kang M.S."/>
            <person name="Kim G.S."/>
            <person name="Lee C.S."/>
            <person name="Lim S."/>
            <person name="Lee J."/>
            <person name="Roh S.H."/>
            <person name="Kang H."/>
            <person name="Ha J.M."/>
            <person name="Bae S."/>
            <person name="Jung H.Y."/>
            <person name="Kim M.K."/>
        </authorList>
    </citation>
    <scope>NUCLEOTIDE SEQUENCE [LARGE SCALE GENOMIC DNA]</scope>
    <source>
        <strain evidence="9 10">LCS9</strain>
    </source>
</reference>
<dbReference type="RefSeq" id="WP_066402944.1">
    <property type="nucleotide sequence ID" value="NZ_CP011390.1"/>
</dbReference>
<dbReference type="Proteomes" id="UP000077177">
    <property type="component" value="Chromosome"/>
</dbReference>
<dbReference type="AlphaFoldDB" id="A0A172TTV9"/>
<comment type="similarity">
    <text evidence="2">Belongs to the peptidase M14 family.</text>
</comment>
<dbReference type="GO" id="GO:0006508">
    <property type="term" value="P:proteolysis"/>
    <property type="evidence" value="ECO:0007669"/>
    <property type="project" value="UniProtKB-KW"/>
</dbReference>
<evidence type="ECO:0000256" key="6">
    <source>
        <dbReference type="ARBA" id="ARBA00023049"/>
    </source>
</evidence>
<feature type="domain" description="Peptidase M14" evidence="8">
    <location>
        <begin position="50"/>
        <end position="359"/>
    </location>
</feature>
<evidence type="ECO:0000313" key="10">
    <source>
        <dbReference type="Proteomes" id="UP000077177"/>
    </source>
</evidence>
<comment type="cofactor">
    <cofactor evidence="1">
        <name>Zn(2+)</name>
        <dbReference type="ChEBI" id="CHEBI:29105"/>
    </cofactor>
</comment>
<gene>
    <name evidence="9" type="ORF">SY85_07155</name>
</gene>
<evidence type="ECO:0000256" key="2">
    <source>
        <dbReference type="ARBA" id="ARBA00005988"/>
    </source>
</evidence>
<evidence type="ECO:0000256" key="5">
    <source>
        <dbReference type="ARBA" id="ARBA00022833"/>
    </source>
</evidence>
<feature type="chain" id="PRO_5008001136" evidence="7">
    <location>
        <begin position="19"/>
        <end position="855"/>
    </location>
</feature>
<proteinExistence type="inferred from homology"/>
<evidence type="ECO:0000256" key="4">
    <source>
        <dbReference type="ARBA" id="ARBA00022801"/>
    </source>
</evidence>
<reference evidence="10" key="1">
    <citation type="submission" date="2015-01" db="EMBL/GenBank/DDBJ databases">
        <title>Flavisolibacter sp./LCS9/ whole genome sequencing.</title>
        <authorList>
            <person name="Kim M.K."/>
            <person name="Srinivasan S."/>
            <person name="Lee J.-J."/>
        </authorList>
    </citation>
    <scope>NUCLEOTIDE SEQUENCE [LARGE SCALE GENOMIC DNA]</scope>
    <source>
        <strain evidence="10">LCS9</strain>
    </source>
</reference>
<evidence type="ECO:0000256" key="7">
    <source>
        <dbReference type="SAM" id="SignalP"/>
    </source>
</evidence>
<dbReference type="GO" id="GO:0005615">
    <property type="term" value="C:extracellular space"/>
    <property type="evidence" value="ECO:0007669"/>
    <property type="project" value="TreeGrafter"/>
</dbReference>
<dbReference type="GO" id="GO:0004181">
    <property type="term" value="F:metallocarboxypeptidase activity"/>
    <property type="evidence" value="ECO:0007669"/>
    <property type="project" value="InterPro"/>
</dbReference>
<dbReference type="SUPFAM" id="SSF53187">
    <property type="entry name" value="Zn-dependent exopeptidases"/>
    <property type="match status" value="1"/>
</dbReference>
<dbReference type="SMART" id="SM00631">
    <property type="entry name" value="Zn_pept"/>
    <property type="match status" value="1"/>
</dbReference>
<dbReference type="KEGG" id="fla:SY85_07155"/>
<dbReference type="PANTHER" id="PTHR11705">
    <property type="entry name" value="PROTEASE FAMILY M14 CARBOXYPEPTIDASE A,B"/>
    <property type="match status" value="1"/>
</dbReference>
<dbReference type="Gene3D" id="3.40.630.10">
    <property type="entry name" value="Zn peptidases"/>
    <property type="match status" value="1"/>
</dbReference>
<keyword evidence="6" id="KW-0482">Metalloprotease</keyword>
<organism evidence="9 10">
    <name type="scientific">Flavisolibacter tropicus</name>
    <dbReference type="NCBI Taxonomy" id="1492898"/>
    <lineage>
        <taxon>Bacteria</taxon>
        <taxon>Pseudomonadati</taxon>
        <taxon>Bacteroidota</taxon>
        <taxon>Chitinophagia</taxon>
        <taxon>Chitinophagales</taxon>
        <taxon>Chitinophagaceae</taxon>
        <taxon>Flavisolibacter</taxon>
    </lineage>
</organism>
<name>A0A172TTV9_9BACT</name>
<evidence type="ECO:0000313" key="9">
    <source>
        <dbReference type="EMBL" id="ANE50314.1"/>
    </source>
</evidence>
<dbReference type="PATRIC" id="fig|1492898.3.peg.1542"/>
<sequence>MRRLLFICCLFFACIAKAQDLSYYLPDSVRYNPAVPKPKDVIYHEVGEWHVTHDRLVSYMKAVAAAAPDRVKLETMGFTYEQRPQVLLIITSPKNHQNLEQIRQQHVQLTDPTKSGAATIQNMPAVVWIGHSIHGNEASGANASLVSAYYLAAAQGKQIDELLDNVVILFDPSFNPDGLQRFSTWVNQHKSKNLVTDPSSREFNEVWPGGRYNHYWFDLNRDWLPAVHVESQNRLKWFHLWKPNVLTDHHEQGSNATFFFQPGVPSRVNPLTPKINQELTAKMGTYHASYLDRIGSLYFTKENYDDFYYGKGSTYPDVNGAIGILFEQASSRGHAQQTPNGVLRFPFTIRNQFVTTLSTLEAVKNLRTELLSMQRDFYKTASAEAAAAPVKGYVFGDEKDRGKTATFLTMLQRHQIDVFNLSNDLRTEAGAFKKGTSFIVPANQPQHRLIRAIFDKTLNYQDSLFYDITSWTMPLAFGLPYAELNATQYNNSLLGEKYAPASTPSITVPKSNYAYLIEWTEFYAPAALYELQSSGITTRVATNAFEMSVNTGSKKFGYGTITIPLQLQTMGGDRIYETLSRIAQKYELPVYAVTSGSVSAGSDLGSSRFISVGKPAIAMIAGSGVSALDAGEFWHLMDQRFNIPVTHLEPATFNRIDLGKYNTLVLVAGNYNELNKEKLKAWVQGGGNLIVMEEAVTWAAQNGISNVTFKRTKGAVDSSLLLPYTDKQQIEGSQVVSGAIFQTQVDLTHPLAYGYTQPTVSVFKANKVFMERTKNPFMTPFVYKANPLQSGWVSRQNLDVIKNAAAVVVNGVGSGKVISIADNPNFRAFWLGGSKLMMNAIFFGKLIDTNFSVAE</sequence>
<protein>
    <submittedName>
        <fullName evidence="9">Zinc carboxypeptidase</fullName>
    </submittedName>
</protein>
<keyword evidence="5" id="KW-0862">Zinc</keyword>
<keyword evidence="7" id="KW-0732">Signal</keyword>
<keyword evidence="3" id="KW-0645">Protease</keyword>
<dbReference type="PANTHER" id="PTHR11705:SF143">
    <property type="entry name" value="SLL0236 PROTEIN"/>
    <property type="match status" value="1"/>
</dbReference>
<accession>A0A172TTV9</accession>
<dbReference type="Pfam" id="PF00246">
    <property type="entry name" value="Peptidase_M14"/>
    <property type="match status" value="1"/>
</dbReference>
<evidence type="ECO:0000259" key="8">
    <source>
        <dbReference type="SMART" id="SM00631"/>
    </source>
</evidence>
<dbReference type="EMBL" id="CP011390">
    <property type="protein sequence ID" value="ANE50314.1"/>
    <property type="molecule type" value="Genomic_DNA"/>
</dbReference>